<proteinExistence type="predicted"/>
<accession>A0A7T6YZV5</accession>
<dbReference type="PANTHER" id="PTHR33376">
    <property type="match status" value="1"/>
</dbReference>
<dbReference type="NCBIfam" id="NF037995">
    <property type="entry name" value="TRAP_S1"/>
    <property type="match status" value="1"/>
</dbReference>
<protein>
    <submittedName>
        <fullName evidence="3">TRAP transporter substrate-binding protein</fullName>
    </submittedName>
</protein>
<dbReference type="PROSITE" id="PS51257">
    <property type="entry name" value="PROKAR_LIPOPROTEIN"/>
    <property type="match status" value="1"/>
</dbReference>
<name>A0A7T6YZV5_9BACI</name>
<dbReference type="GO" id="GO:0055085">
    <property type="term" value="P:transmembrane transport"/>
    <property type="evidence" value="ECO:0007669"/>
    <property type="project" value="InterPro"/>
</dbReference>
<dbReference type="InterPro" id="IPR018389">
    <property type="entry name" value="DctP_fam"/>
</dbReference>
<dbReference type="EMBL" id="CP054705">
    <property type="protein sequence ID" value="QQK74385.1"/>
    <property type="molecule type" value="Genomic_DNA"/>
</dbReference>
<dbReference type="AlphaFoldDB" id="A0A7T6YZV5"/>
<dbReference type="PANTHER" id="PTHR33376:SF15">
    <property type="entry name" value="BLL6794 PROTEIN"/>
    <property type="match status" value="1"/>
</dbReference>
<feature type="chain" id="PRO_5038338187" evidence="2">
    <location>
        <begin position="30"/>
        <end position="352"/>
    </location>
</feature>
<keyword evidence="1 2" id="KW-0732">Signal</keyword>
<evidence type="ECO:0000256" key="2">
    <source>
        <dbReference type="SAM" id="SignalP"/>
    </source>
</evidence>
<gene>
    <name evidence="3" type="ORF">HUG15_01360</name>
</gene>
<dbReference type="KEGG" id="scia:HUG15_01360"/>
<evidence type="ECO:0000313" key="3">
    <source>
        <dbReference type="EMBL" id="QQK74385.1"/>
    </source>
</evidence>
<keyword evidence="4" id="KW-1185">Reference proteome</keyword>
<evidence type="ECO:0000313" key="4">
    <source>
        <dbReference type="Proteomes" id="UP000595823"/>
    </source>
</evidence>
<dbReference type="Proteomes" id="UP000595823">
    <property type="component" value="Chromosome"/>
</dbReference>
<dbReference type="Pfam" id="PF03480">
    <property type="entry name" value="DctP"/>
    <property type="match status" value="1"/>
</dbReference>
<dbReference type="InterPro" id="IPR038404">
    <property type="entry name" value="TRAP_DctP_sf"/>
</dbReference>
<feature type="signal peptide" evidence="2">
    <location>
        <begin position="1"/>
        <end position="29"/>
    </location>
</feature>
<sequence>MNVVKDAKKSIFFMLLNITAIMLMLSACSSPNNEVDSSTNEGTINLSYATFPPPGTFPNIQMNKWAEELELRTDGQVEVDPFVGGSLLEASNMLDGVSAGVSDIGLTATTYEPGRFPLLEIAEAPSGYQDAEISSQVVNDLIEEFSPDSLEDFKVVTSFATDPSYIQSINPISSLEDIEGEQLRISGGVSSVLEDLGASPVGLPQDQVPESMQTRVIDGNVSSREILMDMNLANQAGYVTDYPLTITIFVVVMNQQVWEELPDDTKEVIDELNKEMSLFTGQYLDGHIEEAMEWGEESEGVEILSLDDGEEERWDNAIEGMQEDRVRRAEEQGLPGEEFQERLYELIEKYSE</sequence>
<reference evidence="3 4" key="1">
    <citation type="submission" date="2020-06" db="EMBL/GenBank/DDBJ databases">
        <title>Genomic analysis of Salicibibacter sp. NKC5-3.</title>
        <authorList>
            <person name="Oh Y.J."/>
        </authorList>
    </citation>
    <scope>NUCLEOTIDE SEQUENCE [LARGE SCALE GENOMIC DNA]</scope>
    <source>
        <strain evidence="3 4">NKC5-3</strain>
    </source>
</reference>
<organism evidence="3 4">
    <name type="scientific">Salicibibacter cibarius</name>
    <dbReference type="NCBI Taxonomy" id="2743000"/>
    <lineage>
        <taxon>Bacteria</taxon>
        <taxon>Bacillati</taxon>
        <taxon>Bacillota</taxon>
        <taxon>Bacilli</taxon>
        <taxon>Bacillales</taxon>
        <taxon>Bacillaceae</taxon>
        <taxon>Salicibibacter</taxon>
    </lineage>
</organism>
<evidence type="ECO:0000256" key="1">
    <source>
        <dbReference type="ARBA" id="ARBA00022729"/>
    </source>
</evidence>
<dbReference type="CDD" id="cd13665">
    <property type="entry name" value="PBP2_TRAP_Dctp3_4"/>
    <property type="match status" value="1"/>
</dbReference>
<dbReference type="Gene3D" id="3.40.190.170">
    <property type="entry name" value="Bacterial extracellular solute-binding protein, family 7"/>
    <property type="match status" value="1"/>
</dbReference>